<organism evidence="10 11">
    <name type="scientific">Strigamia maritima</name>
    <name type="common">European centipede</name>
    <name type="synonym">Geophilus maritimus</name>
    <dbReference type="NCBI Taxonomy" id="126957"/>
    <lineage>
        <taxon>Eukaryota</taxon>
        <taxon>Metazoa</taxon>
        <taxon>Ecdysozoa</taxon>
        <taxon>Arthropoda</taxon>
        <taxon>Myriapoda</taxon>
        <taxon>Chilopoda</taxon>
        <taxon>Pleurostigmophora</taxon>
        <taxon>Geophilomorpha</taxon>
        <taxon>Linotaeniidae</taxon>
        <taxon>Strigamia</taxon>
    </lineage>
</organism>
<dbReference type="GO" id="GO:0005634">
    <property type="term" value="C:nucleus"/>
    <property type="evidence" value="ECO:0007669"/>
    <property type="project" value="UniProtKB-SubCell"/>
</dbReference>
<dbReference type="GO" id="GO:0046982">
    <property type="term" value="F:protein heterodimerization activity"/>
    <property type="evidence" value="ECO:0007669"/>
    <property type="project" value="InterPro"/>
</dbReference>
<evidence type="ECO:0000259" key="9">
    <source>
        <dbReference type="Pfam" id="PF00125"/>
    </source>
</evidence>
<dbReference type="SUPFAM" id="SSF47113">
    <property type="entry name" value="Histone-fold"/>
    <property type="match status" value="1"/>
</dbReference>
<feature type="compositionally biased region" description="Acidic residues" evidence="8">
    <location>
        <begin position="23"/>
        <end position="32"/>
    </location>
</feature>
<proteinExistence type="inferred from homology"/>
<comment type="subcellular location">
    <subcellularLocation>
        <location evidence="2">Chromosome</location>
    </subcellularLocation>
    <subcellularLocation>
        <location evidence="1">Nucleus</location>
    </subcellularLocation>
</comment>
<reference evidence="10" key="2">
    <citation type="submission" date="2015-02" db="UniProtKB">
        <authorList>
            <consortium name="EnsemblMetazoa"/>
        </authorList>
    </citation>
    <scope>IDENTIFICATION</scope>
</reference>
<evidence type="ECO:0000256" key="8">
    <source>
        <dbReference type="SAM" id="MobiDB-lite"/>
    </source>
</evidence>
<dbReference type="STRING" id="126957.T1J8B6"/>
<dbReference type="PRINTS" id="PR00622">
    <property type="entry name" value="HISTONEH3"/>
</dbReference>
<dbReference type="PANTHER" id="PTHR45810:SF17">
    <property type="entry name" value="HISTONE H3-LIKE CENTROMERIC PROTEIN A"/>
    <property type="match status" value="1"/>
</dbReference>
<feature type="compositionally biased region" description="Low complexity" evidence="8">
    <location>
        <begin position="89"/>
        <end position="105"/>
    </location>
</feature>
<evidence type="ECO:0000256" key="3">
    <source>
        <dbReference type="ARBA" id="ARBA00010343"/>
    </source>
</evidence>
<evidence type="ECO:0000256" key="6">
    <source>
        <dbReference type="ARBA" id="ARBA00023242"/>
    </source>
</evidence>
<dbReference type="PANTHER" id="PTHR45810">
    <property type="entry name" value="HISTONE H3.2"/>
    <property type="match status" value="1"/>
</dbReference>
<protein>
    <recommendedName>
        <fullName evidence="9">Core Histone H2A/H2B/H3 domain-containing protein</fullName>
    </recommendedName>
</protein>
<evidence type="ECO:0000256" key="2">
    <source>
        <dbReference type="ARBA" id="ARBA00004286"/>
    </source>
</evidence>
<comment type="similarity">
    <text evidence="3">Belongs to the histone H3 family.</text>
</comment>
<feature type="domain" description="Core Histone H2A/H2B/H3" evidence="9">
    <location>
        <begin position="127"/>
        <end position="214"/>
    </location>
</feature>
<dbReference type="HOGENOM" id="CLU_078295_3_0_1"/>
<dbReference type="PROSITE" id="PS00959">
    <property type="entry name" value="HISTONE_H3_2"/>
    <property type="match status" value="1"/>
</dbReference>
<dbReference type="CDD" id="cd22911">
    <property type="entry name" value="HFD_H3"/>
    <property type="match status" value="1"/>
</dbReference>
<keyword evidence="4" id="KW-0158">Chromosome</keyword>
<evidence type="ECO:0000313" key="10">
    <source>
        <dbReference type="EnsemblMetazoa" id="SMAR009941-PA"/>
    </source>
</evidence>
<dbReference type="eggNOG" id="KOG1745">
    <property type="taxonomic scope" value="Eukaryota"/>
</dbReference>
<dbReference type="InterPro" id="IPR000164">
    <property type="entry name" value="Histone_H3/CENP-A"/>
</dbReference>
<name>T1J8B6_STRMM</name>
<evidence type="ECO:0000256" key="1">
    <source>
        <dbReference type="ARBA" id="ARBA00004123"/>
    </source>
</evidence>
<accession>T1J8B6</accession>
<feature type="region of interest" description="Disordered" evidence="8">
    <location>
        <begin position="1"/>
        <end position="129"/>
    </location>
</feature>
<keyword evidence="7" id="KW-0544">Nucleosome core</keyword>
<dbReference type="GO" id="GO:0030527">
    <property type="term" value="F:structural constituent of chromatin"/>
    <property type="evidence" value="ECO:0007669"/>
    <property type="project" value="InterPro"/>
</dbReference>
<evidence type="ECO:0000256" key="7">
    <source>
        <dbReference type="ARBA" id="ARBA00023269"/>
    </source>
</evidence>
<evidence type="ECO:0000313" key="11">
    <source>
        <dbReference type="Proteomes" id="UP000014500"/>
    </source>
</evidence>
<dbReference type="Proteomes" id="UP000014500">
    <property type="component" value="Unassembled WGS sequence"/>
</dbReference>
<dbReference type="EMBL" id="JH431952">
    <property type="status" value="NOT_ANNOTATED_CDS"/>
    <property type="molecule type" value="Genomic_DNA"/>
</dbReference>
<dbReference type="OMA" id="FTFRWEA"/>
<keyword evidence="5" id="KW-0238">DNA-binding</keyword>
<keyword evidence="11" id="KW-1185">Reference proteome</keyword>
<dbReference type="Pfam" id="PF00125">
    <property type="entry name" value="Histone"/>
    <property type="match status" value="1"/>
</dbReference>
<keyword evidence="6" id="KW-0539">Nucleus</keyword>
<dbReference type="InterPro" id="IPR007125">
    <property type="entry name" value="H2A/H2B/H3"/>
</dbReference>
<feature type="compositionally biased region" description="Basic and acidic residues" evidence="8">
    <location>
        <begin position="75"/>
        <end position="88"/>
    </location>
</feature>
<dbReference type="EnsemblMetazoa" id="SMAR009941-RA">
    <property type="protein sequence ID" value="SMAR009941-PA"/>
    <property type="gene ID" value="SMAR009941"/>
</dbReference>
<evidence type="ECO:0000256" key="4">
    <source>
        <dbReference type="ARBA" id="ARBA00022454"/>
    </source>
</evidence>
<sequence>MNAGKQAKYQPHPLTMLPPPDSSDSDDDDESELSPRQIPDYSRPRSQIKRPREDNDDTNEPKRRKKSVIPMPVESGHKRTNQDHDSRSRGNAAPGEAERAPPGQRGRPRPADTDDDPPPRARKRYRPGVKAAKEIQKFQNSTDLLIRKLPFSRLVREVCSDLSVFTFRWEARALEALQEASEAYLVDILEHANLCVNHAKRVTLYPRDIRLVKRVRGMDDF</sequence>
<dbReference type="GO" id="GO:0000786">
    <property type="term" value="C:nucleosome"/>
    <property type="evidence" value="ECO:0007669"/>
    <property type="project" value="UniProtKB-KW"/>
</dbReference>
<dbReference type="AlphaFoldDB" id="T1J8B6"/>
<dbReference type="Gene3D" id="1.10.20.10">
    <property type="entry name" value="Histone, subunit A"/>
    <property type="match status" value="1"/>
</dbReference>
<evidence type="ECO:0000256" key="5">
    <source>
        <dbReference type="ARBA" id="ARBA00023125"/>
    </source>
</evidence>
<dbReference type="GO" id="GO:0003677">
    <property type="term" value="F:DNA binding"/>
    <property type="evidence" value="ECO:0007669"/>
    <property type="project" value="UniProtKB-KW"/>
</dbReference>
<dbReference type="FunFam" id="1.10.20.10:FF:000085">
    <property type="entry name" value="Histone H3.2"/>
    <property type="match status" value="1"/>
</dbReference>
<reference evidence="11" key="1">
    <citation type="submission" date="2011-05" db="EMBL/GenBank/DDBJ databases">
        <authorList>
            <person name="Richards S.R."/>
            <person name="Qu J."/>
            <person name="Jiang H."/>
            <person name="Jhangiani S.N."/>
            <person name="Agravi P."/>
            <person name="Goodspeed R."/>
            <person name="Gross S."/>
            <person name="Mandapat C."/>
            <person name="Jackson L."/>
            <person name="Mathew T."/>
            <person name="Pu L."/>
            <person name="Thornton R."/>
            <person name="Saada N."/>
            <person name="Wilczek-Boney K.B."/>
            <person name="Lee S."/>
            <person name="Kovar C."/>
            <person name="Wu Y."/>
            <person name="Scherer S.E."/>
            <person name="Worley K.C."/>
            <person name="Muzny D.M."/>
            <person name="Gibbs R."/>
        </authorList>
    </citation>
    <scope>NUCLEOTIDE SEQUENCE</scope>
    <source>
        <strain evidence="11">Brora</strain>
    </source>
</reference>
<dbReference type="InterPro" id="IPR009072">
    <property type="entry name" value="Histone-fold"/>
</dbReference>
<dbReference type="SMART" id="SM00428">
    <property type="entry name" value="H3"/>
    <property type="match status" value="1"/>
</dbReference>